<reference evidence="2 3" key="1">
    <citation type="submission" date="2020-01" db="EMBL/GenBank/DDBJ databases">
        <title>Spongiivirga citrea KCTC 32990T.</title>
        <authorList>
            <person name="Wang G."/>
        </authorList>
    </citation>
    <scope>NUCLEOTIDE SEQUENCE [LARGE SCALE GENOMIC DNA]</scope>
    <source>
        <strain evidence="2 3">KCTC 32990</strain>
    </source>
</reference>
<gene>
    <name evidence="2" type="ORF">GWK10_12665</name>
</gene>
<feature type="transmembrane region" description="Helical" evidence="1">
    <location>
        <begin position="71"/>
        <end position="89"/>
    </location>
</feature>
<keyword evidence="3" id="KW-1185">Reference proteome</keyword>
<feature type="transmembrane region" description="Helical" evidence="1">
    <location>
        <begin position="44"/>
        <end position="65"/>
    </location>
</feature>
<accession>A0A6M0CWF4</accession>
<evidence type="ECO:0000256" key="1">
    <source>
        <dbReference type="SAM" id="Phobius"/>
    </source>
</evidence>
<feature type="transmembrane region" description="Helical" evidence="1">
    <location>
        <begin position="149"/>
        <end position="171"/>
    </location>
</feature>
<dbReference type="AlphaFoldDB" id="A0A6M0CWF4"/>
<sequence length="198" mass="22701">MNNDFNDIQQLWNAEKDSLSANETSQEVLKKITEKKNDSTKFHYGNVFVLLLTLIVICTFFIFIAPVQETLSRIGAGLMIGVLVIRIVVEIYSVKQSHKLDPTHNTVGNLSASVQYLKLRRRIHGVFTISLLVIYTIGLFMIFPEFLLYLSWVPMVVFYGMYLVSGIIIILTLKKKIRQELVDIEETIELRKALTTTE</sequence>
<dbReference type="EMBL" id="JAABOQ010000005">
    <property type="protein sequence ID" value="NER18070.1"/>
    <property type="molecule type" value="Genomic_DNA"/>
</dbReference>
<keyword evidence="1" id="KW-1133">Transmembrane helix</keyword>
<organism evidence="2 3">
    <name type="scientific">Spongiivirga citrea</name>
    <dbReference type="NCBI Taxonomy" id="1481457"/>
    <lineage>
        <taxon>Bacteria</taxon>
        <taxon>Pseudomonadati</taxon>
        <taxon>Bacteroidota</taxon>
        <taxon>Flavobacteriia</taxon>
        <taxon>Flavobacteriales</taxon>
        <taxon>Flavobacteriaceae</taxon>
        <taxon>Spongiivirga</taxon>
    </lineage>
</organism>
<keyword evidence="1" id="KW-0812">Transmembrane</keyword>
<dbReference type="Proteomes" id="UP000474296">
    <property type="component" value="Unassembled WGS sequence"/>
</dbReference>
<comment type="caution">
    <text evidence="2">The sequence shown here is derived from an EMBL/GenBank/DDBJ whole genome shotgun (WGS) entry which is preliminary data.</text>
</comment>
<evidence type="ECO:0000313" key="3">
    <source>
        <dbReference type="Proteomes" id="UP000474296"/>
    </source>
</evidence>
<protein>
    <submittedName>
        <fullName evidence="2">Uncharacterized protein</fullName>
    </submittedName>
</protein>
<evidence type="ECO:0000313" key="2">
    <source>
        <dbReference type="EMBL" id="NER18070.1"/>
    </source>
</evidence>
<proteinExistence type="predicted"/>
<keyword evidence="1" id="KW-0472">Membrane</keyword>
<name>A0A6M0CWF4_9FLAO</name>
<dbReference type="RefSeq" id="WP_164032751.1">
    <property type="nucleotide sequence ID" value="NZ_JAABOQ010000005.1"/>
</dbReference>
<feature type="transmembrane region" description="Helical" evidence="1">
    <location>
        <begin position="123"/>
        <end position="143"/>
    </location>
</feature>